<dbReference type="AlphaFoldDB" id="A0AAV9QJW1"/>
<feature type="region of interest" description="Disordered" evidence="1">
    <location>
        <begin position="1"/>
        <end position="38"/>
    </location>
</feature>
<protein>
    <submittedName>
        <fullName evidence="2">Uncharacterized protein</fullName>
    </submittedName>
</protein>
<feature type="compositionally biased region" description="Acidic residues" evidence="1">
    <location>
        <begin position="1"/>
        <end position="14"/>
    </location>
</feature>
<sequence length="127" mass="13769">MASIPQEEEDDLSPEDTQTLLDDNFIQPSSSAGKRKVSRALLSRPSISSTSSVSVRTHGFGPGTQFGTFEMPTASHSAAGLEFFGFDAETAAILFQRYLNRPDPDINTDPLMAYVKAHVGILDTPSY</sequence>
<dbReference type="Proteomes" id="UP001345827">
    <property type="component" value="Unassembled WGS sequence"/>
</dbReference>
<name>A0AAV9QJW1_9PEZI</name>
<evidence type="ECO:0000313" key="2">
    <source>
        <dbReference type="EMBL" id="KAK5545443.1"/>
    </source>
</evidence>
<dbReference type="EMBL" id="JAXLQG010000001">
    <property type="protein sequence ID" value="KAK5545443.1"/>
    <property type="molecule type" value="Genomic_DNA"/>
</dbReference>
<comment type="caution">
    <text evidence="2">The sequence shown here is derived from an EMBL/GenBank/DDBJ whole genome shotgun (WGS) entry which is preliminary data.</text>
</comment>
<reference evidence="2 3" key="1">
    <citation type="submission" date="2023-06" db="EMBL/GenBank/DDBJ databases">
        <title>Black Yeasts Isolated from many extreme environments.</title>
        <authorList>
            <person name="Coleine C."/>
            <person name="Stajich J.E."/>
            <person name="Selbmann L."/>
        </authorList>
    </citation>
    <scope>NUCLEOTIDE SEQUENCE [LARGE SCALE GENOMIC DNA]</scope>
    <source>
        <strain evidence="2 3">CCFEE 5887</strain>
    </source>
</reference>
<evidence type="ECO:0000313" key="3">
    <source>
        <dbReference type="Proteomes" id="UP001345827"/>
    </source>
</evidence>
<gene>
    <name evidence="2" type="ORF">LTR25_000450</name>
</gene>
<feature type="compositionally biased region" description="Polar residues" evidence="1">
    <location>
        <begin position="15"/>
        <end position="32"/>
    </location>
</feature>
<keyword evidence="3" id="KW-1185">Reference proteome</keyword>
<proteinExistence type="predicted"/>
<evidence type="ECO:0000256" key="1">
    <source>
        <dbReference type="SAM" id="MobiDB-lite"/>
    </source>
</evidence>
<organism evidence="2 3">
    <name type="scientific">Vermiconidia calcicola</name>
    <dbReference type="NCBI Taxonomy" id="1690605"/>
    <lineage>
        <taxon>Eukaryota</taxon>
        <taxon>Fungi</taxon>
        <taxon>Dikarya</taxon>
        <taxon>Ascomycota</taxon>
        <taxon>Pezizomycotina</taxon>
        <taxon>Dothideomycetes</taxon>
        <taxon>Dothideomycetidae</taxon>
        <taxon>Mycosphaerellales</taxon>
        <taxon>Extremaceae</taxon>
        <taxon>Vermiconidia</taxon>
    </lineage>
</organism>
<accession>A0AAV9QJW1</accession>